<gene>
    <name evidence="1" type="ORF">SAMN04488558_103101</name>
</gene>
<dbReference type="OrthoDB" id="1867478at2"/>
<dbReference type="STRING" id="89093.SAMN04488558_103101"/>
<dbReference type="RefSeq" id="WP_092570869.1">
    <property type="nucleotide sequence ID" value="NZ_FOEN01000003.1"/>
</dbReference>
<sequence>MAKDNYPVIVYQILAYLYSCLKSDIKVDESYLFPQGKLFNINTNYWKFIIFNLVDGGYVEGVVLEKVWGQKYPNVIDLEEISITPLGIQYLTDNSFIAKAKEMLKDAKSIIPFV</sequence>
<dbReference type="Pfam" id="PF09639">
    <property type="entry name" value="YjcQ"/>
    <property type="match status" value="1"/>
</dbReference>
<name>A0A1H9BUF5_9LACT</name>
<keyword evidence="2" id="KW-1185">Reference proteome</keyword>
<accession>A0A1H9BUF5</accession>
<dbReference type="SUPFAM" id="SSF46785">
    <property type="entry name" value="Winged helix' DNA-binding domain"/>
    <property type="match status" value="1"/>
</dbReference>
<evidence type="ECO:0000313" key="2">
    <source>
        <dbReference type="Proteomes" id="UP000198833"/>
    </source>
</evidence>
<dbReference type="InterPro" id="IPR036388">
    <property type="entry name" value="WH-like_DNA-bd_sf"/>
</dbReference>
<dbReference type="Gene3D" id="1.10.10.10">
    <property type="entry name" value="Winged helix-like DNA-binding domain superfamily/Winged helix DNA-binding domain"/>
    <property type="match status" value="1"/>
</dbReference>
<reference evidence="1 2" key="1">
    <citation type="submission" date="2016-10" db="EMBL/GenBank/DDBJ databases">
        <authorList>
            <person name="de Groot N.N."/>
        </authorList>
    </citation>
    <scope>NUCLEOTIDE SEQUENCE [LARGE SCALE GENOMIC DNA]</scope>
    <source>
        <strain evidence="1 2">DSM 15695</strain>
    </source>
</reference>
<dbReference type="EMBL" id="FOEN01000003">
    <property type="protein sequence ID" value="SEP92361.1"/>
    <property type="molecule type" value="Genomic_DNA"/>
</dbReference>
<protein>
    <submittedName>
        <fullName evidence="1">YjcQ protein</fullName>
    </submittedName>
</protein>
<proteinExistence type="predicted"/>
<organism evidence="1 2">
    <name type="scientific">Ignavigranum ruoffiae</name>
    <dbReference type="NCBI Taxonomy" id="89093"/>
    <lineage>
        <taxon>Bacteria</taxon>
        <taxon>Bacillati</taxon>
        <taxon>Bacillota</taxon>
        <taxon>Bacilli</taxon>
        <taxon>Lactobacillales</taxon>
        <taxon>Aerococcaceae</taxon>
        <taxon>Ignavigranum</taxon>
    </lineage>
</organism>
<dbReference type="InterPro" id="IPR018597">
    <property type="entry name" value="Phage_Tuc2009_YjcQ"/>
</dbReference>
<dbReference type="AlphaFoldDB" id="A0A1H9BUF5"/>
<evidence type="ECO:0000313" key="1">
    <source>
        <dbReference type="EMBL" id="SEP92361.1"/>
    </source>
</evidence>
<dbReference type="InterPro" id="IPR036390">
    <property type="entry name" value="WH_DNA-bd_sf"/>
</dbReference>
<dbReference type="Proteomes" id="UP000198833">
    <property type="component" value="Unassembled WGS sequence"/>
</dbReference>